<sequence length="313" mass="35558">MSGTSVQPNFFIAGAPKCGTTAIASYLRTHPNVFISEPKEPTFWASDMPKLSSQIGINTLADYERLFANASGKAAVGEGSTMYLYSENALPDAYAYNPNAKFVFAFRCPAEVAHAYHMQMCFYEQENEDNFSTAWQLQDARLSDDTLIPNRCLSKKLLQYRYVAALGSQIERALTIIPREQIHFVVLDDFAHDPLKCYQNLLRFLELPDDGRTEFPKQNAAMKAKSRVVTRVLRSRAVREITFWAKGKLNGKAFDFAKQLKNRAMFVNAPRDELDDAFRLELHRYFEPEVAKLETVLGRSLATWNNPRAKSTN</sequence>
<keyword evidence="2" id="KW-0325">Glycoprotein</keyword>
<comment type="caution">
    <text evidence="4">The sequence shown here is derived from an EMBL/GenBank/DDBJ whole genome shotgun (WGS) entry which is preliminary data.</text>
</comment>
<gene>
    <name evidence="4" type="ORF">Pla22_48480</name>
</gene>
<proteinExistence type="predicted"/>
<accession>A0A5C5WG71</accession>
<protein>
    <submittedName>
        <fullName evidence="4">Sulfotransferase domain protein</fullName>
    </submittedName>
</protein>
<dbReference type="Pfam" id="PF00685">
    <property type="entry name" value="Sulfotransfer_1"/>
    <property type="match status" value="1"/>
</dbReference>
<reference evidence="4 5" key="1">
    <citation type="submission" date="2019-02" db="EMBL/GenBank/DDBJ databases">
        <title>Deep-cultivation of Planctomycetes and their phenomic and genomic characterization uncovers novel biology.</title>
        <authorList>
            <person name="Wiegand S."/>
            <person name="Jogler M."/>
            <person name="Boedeker C."/>
            <person name="Pinto D."/>
            <person name="Vollmers J."/>
            <person name="Rivas-Marin E."/>
            <person name="Kohn T."/>
            <person name="Peeters S.H."/>
            <person name="Heuer A."/>
            <person name="Rast P."/>
            <person name="Oberbeckmann S."/>
            <person name="Bunk B."/>
            <person name="Jeske O."/>
            <person name="Meyerdierks A."/>
            <person name="Storesund J.E."/>
            <person name="Kallscheuer N."/>
            <person name="Luecker S."/>
            <person name="Lage O.M."/>
            <person name="Pohl T."/>
            <person name="Merkel B.J."/>
            <person name="Hornburger P."/>
            <person name="Mueller R.-W."/>
            <person name="Bruemmer F."/>
            <person name="Labrenz M."/>
            <person name="Spormann A.M."/>
            <person name="Op Den Camp H."/>
            <person name="Overmann J."/>
            <person name="Amann R."/>
            <person name="Jetten M.S.M."/>
            <person name="Mascher T."/>
            <person name="Medema M.H."/>
            <person name="Devos D.P."/>
            <person name="Kaster A.-K."/>
            <person name="Ovreas L."/>
            <person name="Rohde M."/>
            <person name="Galperin M.Y."/>
            <person name="Jogler C."/>
        </authorList>
    </citation>
    <scope>NUCLEOTIDE SEQUENCE [LARGE SCALE GENOMIC DNA]</scope>
    <source>
        <strain evidence="4 5">Pla22</strain>
    </source>
</reference>
<dbReference type="PANTHER" id="PTHR10605:SF56">
    <property type="entry name" value="BIFUNCTIONAL HEPARAN SULFATE N-DEACETYLASE_N-SULFOTRANSFERASE"/>
    <property type="match status" value="1"/>
</dbReference>
<keyword evidence="1 4" id="KW-0808">Transferase</keyword>
<dbReference type="GO" id="GO:0008146">
    <property type="term" value="F:sulfotransferase activity"/>
    <property type="evidence" value="ECO:0007669"/>
    <property type="project" value="InterPro"/>
</dbReference>
<name>A0A5C5WG71_9BACT</name>
<dbReference type="InterPro" id="IPR037359">
    <property type="entry name" value="NST/OST"/>
</dbReference>
<organism evidence="4 5">
    <name type="scientific">Rubripirellula amarantea</name>
    <dbReference type="NCBI Taxonomy" id="2527999"/>
    <lineage>
        <taxon>Bacteria</taxon>
        <taxon>Pseudomonadati</taxon>
        <taxon>Planctomycetota</taxon>
        <taxon>Planctomycetia</taxon>
        <taxon>Pirellulales</taxon>
        <taxon>Pirellulaceae</taxon>
        <taxon>Rubripirellula</taxon>
    </lineage>
</organism>
<evidence type="ECO:0000313" key="4">
    <source>
        <dbReference type="EMBL" id="TWT49650.1"/>
    </source>
</evidence>
<dbReference type="Gene3D" id="3.40.50.300">
    <property type="entry name" value="P-loop containing nucleotide triphosphate hydrolases"/>
    <property type="match status" value="1"/>
</dbReference>
<dbReference type="PANTHER" id="PTHR10605">
    <property type="entry name" value="HEPARAN SULFATE SULFOTRANSFERASE"/>
    <property type="match status" value="1"/>
</dbReference>
<dbReference type="InterPro" id="IPR027417">
    <property type="entry name" value="P-loop_NTPase"/>
</dbReference>
<evidence type="ECO:0000256" key="1">
    <source>
        <dbReference type="ARBA" id="ARBA00022679"/>
    </source>
</evidence>
<evidence type="ECO:0000259" key="3">
    <source>
        <dbReference type="Pfam" id="PF00685"/>
    </source>
</evidence>
<evidence type="ECO:0000313" key="5">
    <source>
        <dbReference type="Proteomes" id="UP000316598"/>
    </source>
</evidence>
<dbReference type="Proteomes" id="UP000316598">
    <property type="component" value="Unassembled WGS sequence"/>
</dbReference>
<dbReference type="RefSeq" id="WP_165440804.1">
    <property type="nucleotide sequence ID" value="NZ_SJPI01000003.1"/>
</dbReference>
<keyword evidence="5" id="KW-1185">Reference proteome</keyword>
<feature type="domain" description="Sulfotransferase" evidence="3">
    <location>
        <begin position="8"/>
        <end position="257"/>
    </location>
</feature>
<dbReference type="InterPro" id="IPR000863">
    <property type="entry name" value="Sulfotransferase_dom"/>
</dbReference>
<dbReference type="AlphaFoldDB" id="A0A5C5WG71"/>
<dbReference type="SUPFAM" id="SSF52540">
    <property type="entry name" value="P-loop containing nucleoside triphosphate hydrolases"/>
    <property type="match status" value="1"/>
</dbReference>
<evidence type="ECO:0000256" key="2">
    <source>
        <dbReference type="ARBA" id="ARBA00023180"/>
    </source>
</evidence>
<dbReference type="EMBL" id="SJPI01000003">
    <property type="protein sequence ID" value="TWT49650.1"/>
    <property type="molecule type" value="Genomic_DNA"/>
</dbReference>